<keyword evidence="11 16" id="KW-0482">Metalloprotease</keyword>
<dbReference type="CDD" id="cd06455">
    <property type="entry name" value="M3A_TOP"/>
    <property type="match status" value="1"/>
</dbReference>
<dbReference type="STRING" id="328815.ENSMVIP00005021896"/>
<keyword evidence="19" id="KW-1185">Reference proteome</keyword>
<comment type="subcellular location">
    <subcellularLocation>
        <location evidence="1">Cytoplasm</location>
    </subcellularLocation>
</comment>
<dbReference type="GO" id="GO:0004222">
    <property type="term" value="F:metalloendopeptidase activity"/>
    <property type="evidence" value="ECO:0007669"/>
    <property type="project" value="InterPro"/>
</dbReference>
<evidence type="ECO:0000256" key="6">
    <source>
        <dbReference type="ARBA" id="ARBA00022670"/>
    </source>
</evidence>
<proteinExistence type="inferred from homology"/>
<evidence type="ECO:0000313" key="19">
    <source>
        <dbReference type="Proteomes" id="UP000053258"/>
    </source>
</evidence>
<keyword evidence="5" id="KW-0597">Phosphoprotein</keyword>
<dbReference type="GO" id="GO:0046872">
    <property type="term" value="F:metal ion binding"/>
    <property type="evidence" value="ECO:0007669"/>
    <property type="project" value="UniProtKB-UniRule"/>
</dbReference>
<evidence type="ECO:0000256" key="9">
    <source>
        <dbReference type="ARBA" id="ARBA00022833"/>
    </source>
</evidence>
<evidence type="ECO:0000256" key="14">
    <source>
        <dbReference type="ARBA" id="ARBA00039633"/>
    </source>
</evidence>
<feature type="non-terminal residue" evidence="18">
    <location>
        <position position="535"/>
    </location>
</feature>
<evidence type="ECO:0000256" key="10">
    <source>
        <dbReference type="ARBA" id="ARBA00022990"/>
    </source>
</evidence>
<dbReference type="InterPro" id="IPR024077">
    <property type="entry name" value="Neurolysin/TOP_dom2"/>
</dbReference>
<organism evidence="18 19">
    <name type="scientific">Manacus vitellinus</name>
    <name type="common">golden-collared manakin</name>
    <dbReference type="NCBI Taxonomy" id="328815"/>
    <lineage>
        <taxon>Eukaryota</taxon>
        <taxon>Metazoa</taxon>
        <taxon>Chordata</taxon>
        <taxon>Craniata</taxon>
        <taxon>Vertebrata</taxon>
        <taxon>Euteleostomi</taxon>
        <taxon>Archelosauria</taxon>
        <taxon>Archosauria</taxon>
        <taxon>Dinosauria</taxon>
        <taxon>Saurischia</taxon>
        <taxon>Theropoda</taxon>
        <taxon>Coelurosauria</taxon>
        <taxon>Aves</taxon>
        <taxon>Neognathae</taxon>
        <taxon>Neoaves</taxon>
        <taxon>Telluraves</taxon>
        <taxon>Australaves</taxon>
        <taxon>Passeriformes</taxon>
        <taxon>Pipridae</taxon>
        <taxon>Manacus</taxon>
    </lineage>
</organism>
<dbReference type="PANTHER" id="PTHR11804:SF50">
    <property type="entry name" value="THIMET OLIGOPEPTIDASE"/>
    <property type="match status" value="1"/>
</dbReference>
<feature type="domain" description="Peptidase M3A/M3B catalytic" evidence="17">
    <location>
        <begin position="151"/>
        <end position="358"/>
    </location>
</feature>
<evidence type="ECO:0000256" key="7">
    <source>
        <dbReference type="ARBA" id="ARBA00022723"/>
    </source>
</evidence>
<reference evidence="18 19" key="1">
    <citation type="submission" date="2014-06" db="EMBL/GenBank/DDBJ databases">
        <title>Genome evolution of avian class.</title>
        <authorList>
            <person name="Zhang G."/>
            <person name="Li C."/>
        </authorList>
    </citation>
    <scope>NUCLEOTIDE SEQUENCE [LARGE SCALE GENOMIC DNA]</scope>
    <source>
        <strain evidence="18">BGI_N305</strain>
    </source>
</reference>
<evidence type="ECO:0000256" key="3">
    <source>
        <dbReference type="ARBA" id="ARBA00011245"/>
    </source>
</evidence>
<dbReference type="PANTHER" id="PTHR11804">
    <property type="entry name" value="PROTEASE M3 THIMET OLIGOPEPTIDASE-RELATED"/>
    <property type="match status" value="1"/>
</dbReference>
<dbReference type="FunFam" id="1.10.1370.10:FF:000027">
    <property type="entry name" value="Thimet oligopeptidase 1"/>
    <property type="match status" value="1"/>
</dbReference>
<evidence type="ECO:0000256" key="12">
    <source>
        <dbReference type="ARBA" id="ARBA00036235"/>
    </source>
</evidence>
<evidence type="ECO:0000256" key="1">
    <source>
        <dbReference type="ARBA" id="ARBA00004496"/>
    </source>
</evidence>
<evidence type="ECO:0000256" key="11">
    <source>
        <dbReference type="ARBA" id="ARBA00023049"/>
    </source>
</evidence>
<dbReference type="FunFam" id="1.20.1050.40:FF:000001">
    <property type="entry name" value="Thimet oligopeptidase 1"/>
    <property type="match status" value="1"/>
</dbReference>
<dbReference type="Pfam" id="PF01432">
    <property type="entry name" value="Peptidase_M3"/>
    <property type="match status" value="2"/>
</dbReference>
<dbReference type="GO" id="GO:0006508">
    <property type="term" value="P:proteolysis"/>
    <property type="evidence" value="ECO:0007669"/>
    <property type="project" value="UniProtKB-KW"/>
</dbReference>
<evidence type="ECO:0000256" key="8">
    <source>
        <dbReference type="ARBA" id="ARBA00022801"/>
    </source>
</evidence>
<name>A0A093PFH4_9PASS</name>
<dbReference type="EMBL" id="KL669021">
    <property type="protein sequence ID" value="KFW75146.1"/>
    <property type="molecule type" value="Genomic_DNA"/>
</dbReference>
<comment type="catalytic activity">
    <reaction evidence="12">
        <text>Preferential cleavage of bonds with hydrophobic residues at P1, P2 and P3' and a small residue at P1' in substrates of 5 to 15 residues.</text>
        <dbReference type="EC" id="3.4.24.15"/>
    </reaction>
</comment>
<dbReference type="MEROPS" id="M03.001"/>
<evidence type="ECO:0000313" key="18">
    <source>
        <dbReference type="EMBL" id="KFW75146.1"/>
    </source>
</evidence>
<gene>
    <name evidence="18" type="ORF">N305_05993</name>
</gene>
<evidence type="ECO:0000256" key="2">
    <source>
        <dbReference type="ARBA" id="ARBA00006040"/>
    </source>
</evidence>
<dbReference type="Gene3D" id="3.40.390.10">
    <property type="entry name" value="Collagenase (Catalytic Domain)"/>
    <property type="match status" value="1"/>
</dbReference>
<protein>
    <recommendedName>
        <fullName evidence="14">Thimet oligopeptidase</fullName>
        <ecNumber evidence="13">3.4.24.15</ecNumber>
    </recommendedName>
</protein>
<keyword evidence="10" id="KW-0007">Acetylation</keyword>
<keyword evidence="8 16" id="KW-0378">Hydrolase</keyword>
<sequence>VRRNMLDFPQHVSPCKAIRAASTEADKKLSEFDVEMSMRQDVYQRIVWLQEKAESASLKPEAKRYLERLIKLGKRNGLHLPEETQEKIKAIKKKLSVLCIDFNKNLNEDTTFLPFSKEELGGLPEDFLNSLEKTEDGKLKVTLKYPHYFPLLKKCYVPETRRKVEEMFNSRCKEENCLILKELVDLRAQKANLLGFSTHADFVLEMNMAKSSATVATFLDELAQKLKPLGEKERAVILDLKKKECEKRGLEFDNRINAWDMRYYMNQVEETKYSVDQNLLKEYFPMQVVTTGLLAIYQELLGLTFHLEEKAPVWHEDVQLYTVKDTSSGETIGKFYLDLYPREGKYGHAACFGLQPGCLLTRGARPPACPAPTGLSDTPAGRILALPASRSSACLLLLPLGTGLFNLRQIVLAKVDQALHTQTKADPVEVFARLCEEVLGVPATPGTNMPATFGHLAGGYDAQYYGYLWSEVFSMDMFHTRFKQEGIMNCKVGMDYRNCVLRPGGSVDASDMLRKFLGREPKQDAFLASKGLKVE</sequence>
<dbReference type="GO" id="GO:0006518">
    <property type="term" value="P:peptide metabolic process"/>
    <property type="evidence" value="ECO:0007669"/>
    <property type="project" value="TreeGrafter"/>
</dbReference>
<comment type="function">
    <text evidence="15">Involved in the metabolism of neuropeptides under 20 amino acid residues long. Involved in cytoplasmic peptide degradation. Able to degrade the amyloid-beta precursor protein and generate amyloidogenic fragments. Also acts as a regulator of cannabinoid signaling pathway by mediating degradation of hemopressin, an antagonist peptide of the cannabinoid receptor CNR1.</text>
</comment>
<dbReference type="InterPro" id="IPR024079">
    <property type="entry name" value="MetalloPept_cat_dom_sf"/>
</dbReference>
<evidence type="ECO:0000256" key="15">
    <source>
        <dbReference type="ARBA" id="ARBA00045978"/>
    </source>
</evidence>
<feature type="non-terminal residue" evidence="18">
    <location>
        <position position="1"/>
    </location>
</feature>
<feature type="domain" description="Peptidase M3A/M3B catalytic" evidence="17">
    <location>
        <begin position="401"/>
        <end position="531"/>
    </location>
</feature>
<dbReference type="SUPFAM" id="SSF55486">
    <property type="entry name" value="Metalloproteases ('zincins'), catalytic domain"/>
    <property type="match status" value="1"/>
</dbReference>
<dbReference type="Gene3D" id="1.10.1370.10">
    <property type="entry name" value="Neurolysin, domain 3"/>
    <property type="match status" value="2"/>
</dbReference>
<accession>A0A093PFH4</accession>
<keyword evidence="4" id="KW-0963">Cytoplasm</keyword>
<dbReference type="InterPro" id="IPR001567">
    <property type="entry name" value="Pept_M3A_M3B_dom"/>
</dbReference>
<keyword evidence="7 16" id="KW-0479">Metal-binding</keyword>
<dbReference type="EC" id="3.4.24.15" evidence="13"/>
<dbReference type="InterPro" id="IPR024080">
    <property type="entry name" value="Neurolysin/TOP_N"/>
</dbReference>
<dbReference type="InterPro" id="IPR045090">
    <property type="entry name" value="Pept_M3A_M3B"/>
</dbReference>
<dbReference type="Gene3D" id="1.20.1050.40">
    <property type="entry name" value="Endopeptidase. Chain P, domain 1"/>
    <property type="match status" value="1"/>
</dbReference>
<keyword evidence="6 16" id="KW-0645">Protease</keyword>
<comment type="similarity">
    <text evidence="2 16">Belongs to the peptidase M3 family.</text>
</comment>
<comment type="cofactor">
    <cofactor evidence="16">
        <name>Zn(2+)</name>
        <dbReference type="ChEBI" id="CHEBI:29105"/>
    </cofactor>
    <text evidence="16">Binds 1 zinc ion.</text>
</comment>
<keyword evidence="9 16" id="KW-0862">Zinc</keyword>
<evidence type="ECO:0000256" key="5">
    <source>
        <dbReference type="ARBA" id="ARBA00022553"/>
    </source>
</evidence>
<evidence type="ECO:0000256" key="16">
    <source>
        <dbReference type="RuleBase" id="RU003435"/>
    </source>
</evidence>
<evidence type="ECO:0000259" key="17">
    <source>
        <dbReference type="Pfam" id="PF01432"/>
    </source>
</evidence>
<dbReference type="AlphaFoldDB" id="A0A093PFH4"/>
<evidence type="ECO:0000256" key="13">
    <source>
        <dbReference type="ARBA" id="ARBA00039079"/>
    </source>
</evidence>
<dbReference type="OrthoDB" id="534666at2759"/>
<comment type="subunit">
    <text evidence="3">Monomer.</text>
</comment>
<evidence type="ECO:0000256" key="4">
    <source>
        <dbReference type="ARBA" id="ARBA00022490"/>
    </source>
</evidence>
<dbReference type="Proteomes" id="UP000053258">
    <property type="component" value="Unassembled WGS sequence"/>
</dbReference>
<dbReference type="GO" id="GO:0005758">
    <property type="term" value="C:mitochondrial intermembrane space"/>
    <property type="evidence" value="ECO:0007669"/>
    <property type="project" value="TreeGrafter"/>
</dbReference>